<dbReference type="InterPro" id="IPR050300">
    <property type="entry name" value="GDXG_lipolytic_enzyme"/>
</dbReference>
<keyword evidence="1" id="KW-0378">Hydrolase</keyword>
<accession>A0A286UL23</accession>
<organism evidence="3 4">
    <name type="scientific">Pyrrhoderma noxium</name>
    <dbReference type="NCBI Taxonomy" id="2282107"/>
    <lineage>
        <taxon>Eukaryota</taxon>
        <taxon>Fungi</taxon>
        <taxon>Dikarya</taxon>
        <taxon>Basidiomycota</taxon>
        <taxon>Agaricomycotina</taxon>
        <taxon>Agaricomycetes</taxon>
        <taxon>Hymenochaetales</taxon>
        <taxon>Hymenochaetaceae</taxon>
        <taxon>Pyrrhoderma</taxon>
    </lineage>
</organism>
<dbReference type="GO" id="GO:0016787">
    <property type="term" value="F:hydrolase activity"/>
    <property type="evidence" value="ECO:0007669"/>
    <property type="project" value="UniProtKB-KW"/>
</dbReference>
<feature type="domain" description="Alpha/beta hydrolase fold-3" evidence="2">
    <location>
        <begin position="77"/>
        <end position="314"/>
    </location>
</feature>
<dbReference type="InParanoid" id="A0A286UL23"/>
<dbReference type="Pfam" id="PF07859">
    <property type="entry name" value="Abhydrolase_3"/>
    <property type="match status" value="1"/>
</dbReference>
<dbReference type="EMBL" id="NBII01000003">
    <property type="protein sequence ID" value="PAV20317.1"/>
    <property type="molecule type" value="Genomic_DNA"/>
</dbReference>
<dbReference type="OrthoDB" id="2152029at2759"/>
<reference evidence="3 4" key="1">
    <citation type="journal article" date="2017" name="Mol. Ecol.">
        <title>Comparative and population genomic landscape of Phellinus noxius: A hypervariable fungus causing root rot in trees.</title>
        <authorList>
            <person name="Chung C.L."/>
            <person name="Lee T.J."/>
            <person name="Akiba M."/>
            <person name="Lee H.H."/>
            <person name="Kuo T.H."/>
            <person name="Liu D."/>
            <person name="Ke H.M."/>
            <person name="Yokoi T."/>
            <person name="Roa M.B."/>
            <person name="Lu M.J."/>
            <person name="Chang Y.Y."/>
            <person name="Ann P.J."/>
            <person name="Tsai J.N."/>
            <person name="Chen C.Y."/>
            <person name="Tzean S.S."/>
            <person name="Ota Y."/>
            <person name="Hattori T."/>
            <person name="Sahashi N."/>
            <person name="Liou R.F."/>
            <person name="Kikuchi T."/>
            <person name="Tsai I.J."/>
        </authorList>
    </citation>
    <scope>NUCLEOTIDE SEQUENCE [LARGE SCALE GENOMIC DNA]</scope>
    <source>
        <strain evidence="3 4">FFPRI411160</strain>
    </source>
</reference>
<dbReference type="InterPro" id="IPR029058">
    <property type="entry name" value="AB_hydrolase_fold"/>
</dbReference>
<evidence type="ECO:0000313" key="3">
    <source>
        <dbReference type="EMBL" id="PAV20317.1"/>
    </source>
</evidence>
<proteinExistence type="predicted"/>
<comment type="caution">
    <text evidence="3">The sequence shown here is derived from an EMBL/GenBank/DDBJ whole genome shotgun (WGS) entry which is preliminary data.</text>
</comment>
<dbReference type="Proteomes" id="UP000217199">
    <property type="component" value="Unassembled WGS sequence"/>
</dbReference>
<dbReference type="AlphaFoldDB" id="A0A286UL23"/>
<evidence type="ECO:0000259" key="2">
    <source>
        <dbReference type="Pfam" id="PF07859"/>
    </source>
</evidence>
<evidence type="ECO:0000313" key="4">
    <source>
        <dbReference type="Proteomes" id="UP000217199"/>
    </source>
</evidence>
<dbReference type="PANTHER" id="PTHR48081:SF8">
    <property type="entry name" value="ALPHA_BETA HYDROLASE FOLD-3 DOMAIN-CONTAINING PROTEIN-RELATED"/>
    <property type="match status" value="1"/>
</dbReference>
<dbReference type="STRING" id="2282107.A0A286UL23"/>
<sequence>MSGVDRRLGGISYLPVHTKLETDADGVYVDGVPELISGEIKKWADAANVKTLRIPGYWYFGSGHEAKTIYQPGEKVILYFHGGGYWSLSAHPSSSVSAVIRKILAHSPSIARAFSVEYRLTTPYTPDRSPGEHPFPAQLIDGLSAYVYLIRKHGVPAENVIFVGDSAGANLVLGLTRYLVENTNSVSQLPGPPGGTVLLSPWCDLSGSHAALDDTEYTHARSDFLGPPPAPFSPPSATIPLAGSNGQAVLESPYLSPACKKLKDVSFKGFPETFIVYGGGETLVGSIRTLISRMEKDLGDKLKVIESKDAMHDILGFEWYEPERTEAAIAIGSWMEGLSLA</sequence>
<dbReference type="Gene3D" id="3.40.50.1820">
    <property type="entry name" value="alpha/beta hydrolase"/>
    <property type="match status" value="1"/>
</dbReference>
<dbReference type="PANTHER" id="PTHR48081">
    <property type="entry name" value="AB HYDROLASE SUPERFAMILY PROTEIN C4A8.06C"/>
    <property type="match status" value="1"/>
</dbReference>
<name>A0A286UL23_9AGAM</name>
<evidence type="ECO:0000256" key="1">
    <source>
        <dbReference type="ARBA" id="ARBA00022801"/>
    </source>
</evidence>
<keyword evidence="4" id="KW-1185">Reference proteome</keyword>
<gene>
    <name evidence="3" type="ORF">PNOK_0294400</name>
</gene>
<dbReference type="InterPro" id="IPR013094">
    <property type="entry name" value="AB_hydrolase_3"/>
</dbReference>
<protein>
    <submittedName>
        <fullName evidence="3">Alpha beta-hydrolase</fullName>
    </submittedName>
</protein>
<dbReference type="SUPFAM" id="SSF53474">
    <property type="entry name" value="alpha/beta-Hydrolases"/>
    <property type="match status" value="1"/>
</dbReference>